<proteinExistence type="predicted"/>
<dbReference type="PANTHER" id="PTHR23280">
    <property type="entry name" value="4.1 G PROTEIN"/>
    <property type="match status" value="1"/>
</dbReference>
<dbReference type="GeneTree" id="ENSGT00940000157047"/>
<accession>S4S087</accession>
<dbReference type="InterPro" id="IPR008379">
    <property type="entry name" value="Band_4.1_C"/>
</dbReference>
<dbReference type="PANTHER" id="PTHR23280:SF21">
    <property type="entry name" value="PROTEIN 4.1 HOMOLOG"/>
    <property type="match status" value="1"/>
</dbReference>
<dbReference type="AlphaFoldDB" id="S4S087"/>
<reference evidence="3" key="2">
    <citation type="submission" date="2025-09" db="UniProtKB">
        <authorList>
            <consortium name="Ensembl"/>
        </authorList>
    </citation>
    <scope>IDENTIFICATION</scope>
</reference>
<dbReference type="Pfam" id="PF05902">
    <property type="entry name" value="4_1_CTD"/>
    <property type="match status" value="1"/>
</dbReference>
<reference evidence="3" key="1">
    <citation type="submission" date="2025-08" db="UniProtKB">
        <authorList>
            <consortium name="Ensembl"/>
        </authorList>
    </citation>
    <scope>IDENTIFICATION</scope>
</reference>
<dbReference type="HOGENOM" id="CLU_2298143_0_0_1"/>
<feature type="region of interest" description="Disordered" evidence="1">
    <location>
        <begin position="1"/>
        <end position="23"/>
    </location>
</feature>
<dbReference type="GO" id="GO:0005886">
    <property type="term" value="C:plasma membrane"/>
    <property type="evidence" value="ECO:0007669"/>
    <property type="project" value="TreeGrafter"/>
</dbReference>
<organism evidence="3">
    <name type="scientific">Petromyzon marinus</name>
    <name type="common">Sea lamprey</name>
    <dbReference type="NCBI Taxonomy" id="7757"/>
    <lineage>
        <taxon>Eukaryota</taxon>
        <taxon>Metazoa</taxon>
        <taxon>Chordata</taxon>
        <taxon>Craniata</taxon>
        <taxon>Vertebrata</taxon>
        <taxon>Cyclostomata</taxon>
        <taxon>Hyperoartia</taxon>
        <taxon>Petromyzontiformes</taxon>
        <taxon>Petromyzontidae</taxon>
        <taxon>Petromyzon</taxon>
    </lineage>
</organism>
<evidence type="ECO:0000256" key="1">
    <source>
        <dbReference type="SAM" id="MobiDB-lite"/>
    </source>
</evidence>
<evidence type="ECO:0000313" key="3">
    <source>
        <dbReference type="Ensembl" id="ENSPMAP00000010878.1"/>
    </source>
</evidence>
<evidence type="ECO:0000259" key="2">
    <source>
        <dbReference type="Pfam" id="PF05902"/>
    </source>
</evidence>
<dbReference type="GO" id="GO:0005856">
    <property type="term" value="C:cytoskeleton"/>
    <property type="evidence" value="ECO:0007669"/>
    <property type="project" value="InterPro"/>
</dbReference>
<name>S4S087_PETMA</name>
<sequence>VQTETMSFNSAAPASGTEITTRDVPIVATETKTITYEAPQDIVENDGQPGLLMSAQTITSETSSSTMTTHITKTVKDGISETRIEKRIVISGDSDLDHDQV</sequence>
<feature type="compositionally biased region" description="Polar residues" evidence="1">
    <location>
        <begin position="1"/>
        <end position="12"/>
    </location>
</feature>
<dbReference type="GO" id="GO:0005198">
    <property type="term" value="F:structural molecule activity"/>
    <property type="evidence" value="ECO:0007669"/>
    <property type="project" value="InterPro"/>
</dbReference>
<dbReference type="GO" id="GO:0003779">
    <property type="term" value="F:actin binding"/>
    <property type="evidence" value="ECO:0007669"/>
    <property type="project" value="InterPro"/>
</dbReference>
<protein>
    <recommendedName>
        <fullName evidence="2">Band 4.1 C-terminal domain-containing protein</fullName>
    </recommendedName>
</protein>
<dbReference type="GO" id="GO:0031032">
    <property type="term" value="P:actomyosin structure organization"/>
    <property type="evidence" value="ECO:0007669"/>
    <property type="project" value="TreeGrafter"/>
</dbReference>
<feature type="domain" description="Band 4.1 C-terminal" evidence="2">
    <location>
        <begin position="23"/>
        <end position="101"/>
    </location>
</feature>
<dbReference type="STRING" id="7757.ENSPMAP00000010878"/>
<dbReference type="OMA" id="EAPQDIV"/>
<dbReference type="Ensembl" id="ENSPMAT00000010924.1">
    <property type="protein sequence ID" value="ENSPMAP00000010878.1"/>
    <property type="gene ID" value="ENSPMAG00000009897.1"/>
</dbReference>